<dbReference type="EMBL" id="SRPF01000004">
    <property type="protein sequence ID" value="TGN38746.1"/>
    <property type="molecule type" value="Genomic_DNA"/>
</dbReference>
<keyword evidence="1" id="KW-0732">Signal</keyword>
<proteinExistence type="predicted"/>
<dbReference type="Proteomes" id="UP000298325">
    <property type="component" value="Unassembled WGS sequence"/>
</dbReference>
<evidence type="ECO:0000313" key="3">
    <source>
        <dbReference type="Proteomes" id="UP000298325"/>
    </source>
</evidence>
<dbReference type="RefSeq" id="WP_135803972.1">
    <property type="nucleotide sequence ID" value="NZ_SRPF01000004.1"/>
</dbReference>
<dbReference type="InterPro" id="IPR045748">
    <property type="entry name" value="DcaP"/>
</dbReference>
<protein>
    <recommendedName>
        <fullName evidence="4">Porin</fullName>
    </recommendedName>
</protein>
<name>A0A4Z1BAC9_9GAMM</name>
<sequence length="384" mass="40029">MNKNRLRIAIQSSTALAVFAMAGQAVAIDLDPADYDATLYGFARVAASYDLDENISSGGQSGSLGAINTSGTDGAQGHFGMDANTSRLGVSVMSPEGVKTVVEFDFDNNNSLVPRLRLAYGEYKGVMIGQNWSNFLSFLGNSSTLDFDSLPGTGGTVNRVPQIRYTTGPLSFSIEETLGNLVNNDLGGPSSTSQSTPAFTARLQDSAGGLSYATAVMAKQITVDDGTTDDSAMGYGAFVSGRLAVTDMLTLKAAINYTDGAAAYIYRNGSNGFFGLDAYTKDASGDLETVETVGGTLGVAMNLGGGRSVNLGYGVAQQDLDDAADAGAGVGGDSEMNSMLAANYQWSPVANVKMGVEVAHLERENQDGSDGEANRVMFLAQYNF</sequence>
<reference evidence="2 3" key="1">
    <citation type="submission" date="2019-04" db="EMBL/GenBank/DDBJ databases">
        <authorList>
            <person name="Park S."/>
            <person name="Yoon J.-H."/>
        </authorList>
    </citation>
    <scope>NUCLEOTIDE SEQUENCE [LARGE SCALE GENOMIC DNA]</scope>
    <source>
        <strain evidence="2 3">HJM-18</strain>
    </source>
</reference>
<accession>A0A4Z1BAC9</accession>
<keyword evidence="3" id="KW-1185">Reference proteome</keyword>
<dbReference type="Pfam" id="PF19577">
    <property type="entry name" value="DcaP"/>
    <property type="match status" value="1"/>
</dbReference>
<comment type="caution">
    <text evidence="2">The sequence shown here is derived from an EMBL/GenBank/DDBJ whole genome shotgun (WGS) entry which is preliminary data.</text>
</comment>
<feature type="chain" id="PRO_5021354745" description="Porin" evidence="1">
    <location>
        <begin position="28"/>
        <end position="384"/>
    </location>
</feature>
<evidence type="ECO:0000256" key="1">
    <source>
        <dbReference type="SAM" id="SignalP"/>
    </source>
</evidence>
<organism evidence="2 3">
    <name type="scientific">Marinobacter confluentis</name>
    <dbReference type="NCBI Taxonomy" id="1697557"/>
    <lineage>
        <taxon>Bacteria</taxon>
        <taxon>Pseudomonadati</taxon>
        <taxon>Pseudomonadota</taxon>
        <taxon>Gammaproteobacteria</taxon>
        <taxon>Pseudomonadales</taxon>
        <taxon>Marinobacteraceae</taxon>
        <taxon>Marinobacter</taxon>
    </lineage>
</organism>
<dbReference type="AlphaFoldDB" id="A0A4Z1BAC9"/>
<gene>
    <name evidence="2" type="ORF">E5Q11_13475</name>
</gene>
<evidence type="ECO:0000313" key="2">
    <source>
        <dbReference type="EMBL" id="TGN38746.1"/>
    </source>
</evidence>
<dbReference type="SUPFAM" id="SSF56935">
    <property type="entry name" value="Porins"/>
    <property type="match status" value="1"/>
</dbReference>
<feature type="signal peptide" evidence="1">
    <location>
        <begin position="1"/>
        <end position="27"/>
    </location>
</feature>
<evidence type="ECO:0008006" key="4">
    <source>
        <dbReference type="Google" id="ProtNLM"/>
    </source>
</evidence>
<dbReference type="OrthoDB" id="190887at2"/>